<sequence>MSRAYSASSRCSHQLLNHLLLLGIECGCFLCRDWCDYYGGTRRFLLLLLFQLFQSDLLLRKNTYRSQRMQFFHKSSIIKSLDTKEQKMGQNEHA</sequence>
<name>A0ABV0MZY1_9TELE</name>
<dbReference type="Proteomes" id="UP001476798">
    <property type="component" value="Unassembled WGS sequence"/>
</dbReference>
<gene>
    <name evidence="1" type="ORF">GOODEAATRI_008843</name>
</gene>
<reference evidence="1 2" key="1">
    <citation type="submission" date="2021-06" db="EMBL/GenBank/DDBJ databases">
        <authorList>
            <person name="Palmer J.M."/>
        </authorList>
    </citation>
    <scope>NUCLEOTIDE SEQUENCE [LARGE SCALE GENOMIC DNA]</scope>
    <source>
        <strain evidence="1 2">GA_2019</strain>
        <tissue evidence="1">Muscle</tissue>
    </source>
</reference>
<evidence type="ECO:0000313" key="1">
    <source>
        <dbReference type="EMBL" id="MEQ2164647.1"/>
    </source>
</evidence>
<comment type="caution">
    <text evidence="1">The sequence shown here is derived from an EMBL/GenBank/DDBJ whole genome shotgun (WGS) entry which is preliminary data.</text>
</comment>
<organism evidence="1 2">
    <name type="scientific">Goodea atripinnis</name>
    <dbReference type="NCBI Taxonomy" id="208336"/>
    <lineage>
        <taxon>Eukaryota</taxon>
        <taxon>Metazoa</taxon>
        <taxon>Chordata</taxon>
        <taxon>Craniata</taxon>
        <taxon>Vertebrata</taxon>
        <taxon>Euteleostomi</taxon>
        <taxon>Actinopterygii</taxon>
        <taxon>Neopterygii</taxon>
        <taxon>Teleostei</taxon>
        <taxon>Neoteleostei</taxon>
        <taxon>Acanthomorphata</taxon>
        <taxon>Ovalentaria</taxon>
        <taxon>Atherinomorphae</taxon>
        <taxon>Cyprinodontiformes</taxon>
        <taxon>Goodeidae</taxon>
        <taxon>Goodea</taxon>
    </lineage>
</organism>
<proteinExistence type="predicted"/>
<evidence type="ECO:0000313" key="2">
    <source>
        <dbReference type="Proteomes" id="UP001476798"/>
    </source>
</evidence>
<protein>
    <recommendedName>
        <fullName evidence="3">Secreted protein</fullName>
    </recommendedName>
</protein>
<evidence type="ECO:0008006" key="3">
    <source>
        <dbReference type="Google" id="ProtNLM"/>
    </source>
</evidence>
<accession>A0ABV0MZY1</accession>
<dbReference type="EMBL" id="JAHRIO010020471">
    <property type="protein sequence ID" value="MEQ2164647.1"/>
    <property type="molecule type" value="Genomic_DNA"/>
</dbReference>
<keyword evidence="2" id="KW-1185">Reference proteome</keyword>